<dbReference type="InterPro" id="IPR045864">
    <property type="entry name" value="aa-tRNA-synth_II/BPL/LPL"/>
</dbReference>
<evidence type="ECO:0000256" key="4">
    <source>
        <dbReference type="ARBA" id="ARBA00022723"/>
    </source>
</evidence>
<dbReference type="SMART" id="SM00896">
    <property type="entry name" value="FDX-ACB"/>
    <property type="match status" value="1"/>
</dbReference>
<dbReference type="GO" id="GO:0009328">
    <property type="term" value="C:phenylalanine-tRNA ligase complex"/>
    <property type="evidence" value="ECO:0007669"/>
    <property type="project" value="TreeGrafter"/>
</dbReference>
<reference evidence="12" key="1">
    <citation type="journal article" date="2017" name="J. Phycol.">
        <title>Analysis of chloroplast genomes and a supermatrix inform reclassification of the Rhodomelaceae (Rhodophyta).</title>
        <authorList>
            <person name="Diaz-Tapia P."/>
            <person name="Maggs C.A."/>
            <person name="West J.A."/>
            <person name="Verbruggen H."/>
        </authorList>
    </citation>
    <scope>NUCLEOTIDE SEQUENCE</scope>
    <source>
        <strain evidence="12">JW3535</strain>
    </source>
</reference>
<dbReference type="GO" id="GO:0003723">
    <property type="term" value="F:RNA binding"/>
    <property type="evidence" value="ECO:0007669"/>
    <property type="project" value="InterPro"/>
</dbReference>
<dbReference type="GO" id="GO:0006432">
    <property type="term" value="P:phenylalanyl-tRNA aminoacylation"/>
    <property type="evidence" value="ECO:0007669"/>
    <property type="project" value="InterPro"/>
</dbReference>
<dbReference type="PROSITE" id="PS51447">
    <property type="entry name" value="FDX_ACB"/>
    <property type="match status" value="1"/>
</dbReference>
<dbReference type="Pfam" id="PF03483">
    <property type="entry name" value="B3_4"/>
    <property type="match status" value="1"/>
</dbReference>
<organism evidence="12">
    <name type="scientific">Caloglossa intermedia</name>
    <dbReference type="NCBI Taxonomy" id="100879"/>
    <lineage>
        <taxon>Eukaryota</taxon>
        <taxon>Rhodophyta</taxon>
        <taxon>Florideophyceae</taxon>
        <taxon>Rhodymeniophycidae</taxon>
        <taxon>Ceramiales</taxon>
        <taxon>Delesseriaceae</taxon>
        <taxon>Caloglossa</taxon>
    </lineage>
</organism>
<dbReference type="GO" id="GO:0005524">
    <property type="term" value="F:ATP binding"/>
    <property type="evidence" value="ECO:0007669"/>
    <property type="project" value="UniProtKB-KW"/>
</dbReference>
<geneLocation type="chloroplast" evidence="12"/>
<dbReference type="Gene3D" id="3.30.930.10">
    <property type="entry name" value="Bira Bifunctional Protein, Domain 2"/>
    <property type="match status" value="1"/>
</dbReference>
<dbReference type="EMBL" id="MF101418">
    <property type="protein sequence ID" value="ARW61548.1"/>
    <property type="molecule type" value="Genomic_DNA"/>
</dbReference>
<dbReference type="PANTHER" id="PTHR10947:SF0">
    <property type="entry name" value="PHENYLALANINE--TRNA LIGASE BETA SUBUNIT"/>
    <property type="match status" value="1"/>
</dbReference>
<proteinExistence type="predicted"/>
<comment type="cofactor">
    <cofactor evidence="1">
        <name>Mg(2+)</name>
        <dbReference type="ChEBI" id="CHEBI:18420"/>
    </cofactor>
</comment>
<keyword evidence="12" id="KW-0934">Plastid</keyword>
<dbReference type="InterPro" id="IPR005121">
    <property type="entry name" value="Fdx_antiC-bd"/>
</dbReference>
<keyword evidence="12" id="KW-0150">Chloroplast</keyword>
<dbReference type="Pfam" id="PF03147">
    <property type="entry name" value="FDX-ACB"/>
    <property type="match status" value="1"/>
</dbReference>
<dbReference type="Gene3D" id="3.50.40.10">
    <property type="entry name" value="Phenylalanyl-trna Synthetase, Chain B, domain 3"/>
    <property type="match status" value="1"/>
</dbReference>
<sequence length="670" mass="79369">MKFSWKILNFFIDLKHIKFSTFIEKLNLSGLEAEAIKNNLTTSDTVISLNVTTNRKEIFCIVNLAIEVSIIFNIPLKTKLYPLKLIEPLLVAQNLSSLDFEYIKIHKIHTFMNSSSPKWLQDYLQKCDIQPVSLLWDIQKYIYIKWGHKFFIFNLEKLTEDTRASKLSSKNNNLIRFINELIYNKQDQLFFDHQKKYKYKQDTILCFVTYPVNKYSGHNNQNTFAQAYIEAINLVATYCKTTISKSQEYYVNNLNRKTHAHTLSVKKNEIKLLLGPVKQKKSYYLSNRQISETLKQLKYPYKYLHNYKIFKIMVPNYRQHDLKRNIDLIEEIGRIYGFENFLDKLPKYNKKGNISLQYLQEKKIKNTLNNIGFHEAITSSFAKKIESKLNNIKICNPLTGEQASLRTNIVENLINIHKKNLKNKRASTEIFEIGKIFYKNNSSHFIHEKHLGILVSNNKYIQTDWSNQKEVMNWFHARGTIENFLEIIQANIKWGNYHDLSDSINFKHILKYYHPNKRIFLYNLDSKEIIGVFGEMYNIDTNYTNIKNVYLFEINLSKLLKSINYNKHFNHIIKPYSLYPDVTRDISIRVKNTTSINKIKKLFLKNGINLIESIQVINDYYDKVERKRSICVRIVYRSQNRTLNSTDLKNIDLNIRDILNMLYDPSIIEI</sequence>
<dbReference type="SUPFAM" id="SSF55681">
    <property type="entry name" value="Class II aaRS and biotin synthetases"/>
    <property type="match status" value="1"/>
</dbReference>
<dbReference type="Pfam" id="PF17759">
    <property type="entry name" value="tRNA_synthFbeta"/>
    <property type="match status" value="1"/>
</dbReference>
<keyword evidence="6" id="KW-0067">ATP-binding</keyword>
<dbReference type="PROSITE" id="PS51483">
    <property type="entry name" value="B5"/>
    <property type="match status" value="1"/>
</dbReference>
<keyword evidence="8" id="KW-0648">Protein biosynthesis</keyword>
<dbReference type="GO" id="GO:0000287">
    <property type="term" value="F:magnesium ion binding"/>
    <property type="evidence" value="ECO:0007669"/>
    <property type="project" value="InterPro"/>
</dbReference>
<keyword evidence="5" id="KW-0547">Nucleotide-binding</keyword>
<evidence type="ECO:0000259" key="10">
    <source>
        <dbReference type="PROSITE" id="PS51447"/>
    </source>
</evidence>
<dbReference type="EC" id="6.1.1.20" evidence="2"/>
<dbReference type="SMART" id="SM00874">
    <property type="entry name" value="B5"/>
    <property type="match status" value="1"/>
</dbReference>
<evidence type="ECO:0000256" key="2">
    <source>
        <dbReference type="ARBA" id="ARBA00012814"/>
    </source>
</evidence>
<dbReference type="AlphaFoldDB" id="A0A1Z1M627"/>
<evidence type="ECO:0000256" key="8">
    <source>
        <dbReference type="ARBA" id="ARBA00022917"/>
    </source>
</evidence>
<dbReference type="RefSeq" id="YP_009392986.1">
    <property type="nucleotide sequence ID" value="NC_035265.1"/>
</dbReference>
<dbReference type="InterPro" id="IPR020825">
    <property type="entry name" value="Phe-tRNA_synthase-like_B3/B4"/>
</dbReference>
<keyword evidence="4" id="KW-0479">Metal-binding</keyword>
<keyword evidence="9" id="KW-0030">Aminoacyl-tRNA synthetase</keyword>
<feature type="domain" description="FDX-ACB" evidence="10">
    <location>
        <begin position="577"/>
        <end position="669"/>
    </location>
</feature>
<dbReference type="SUPFAM" id="SSF56037">
    <property type="entry name" value="PheT/TilS domain"/>
    <property type="match status" value="1"/>
</dbReference>
<dbReference type="Gene3D" id="3.30.70.380">
    <property type="entry name" value="Ferrodoxin-fold anticodon-binding domain"/>
    <property type="match status" value="1"/>
</dbReference>
<accession>A0A1Z1M627</accession>
<dbReference type="InterPro" id="IPR045060">
    <property type="entry name" value="Phe-tRNA-ligase_IIc_bsu"/>
</dbReference>
<evidence type="ECO:0000256" key="3">
    <source>
        <dbReference type="ARBA" id="ARBA00022598"/>
    </source>
</evidence>
<keyword evidence="3 12" id="KW-0436">Ligase</keyword>
<dbReference type="Pfam" id="PF03484">
    <property type="entry name" value="B5"/>
    <property type="match status" value="1"/>
</dbReference>
<dbReference type="GeneID" id="33354606"/>
<evidence type="ECO:0000256" key="6">
    <source>
        <dbReference type="ARBA" id="ARBA00022840"/>
    </source>
</evidence>
<protein>
    <recommendedName>
        <fullName evidence="2">phenylalanine--tRNA ligase</fullName>
        <ecNumber evidence="2">6.1.1.20</ecNumber>
    </recommendedName>
</protein>
<dbReference type="Gene3D" id="3.30.56.10">
    <property type="match status" value="2"/>
</dbReference>
<gene>
    <name evidence="12" type="primary">syfB</name>
</gene>
<dbReference type="PANTHER" id="PTHR10947">
    <property type="entry name" value="PHENYLALANYL-TRNA SYNTHETASE BETA CHAIN AND LEUCINE-RICH REPEAT-CONTAINING PROTEIN 47"/>
    <property type="match status" value="1"/>
</dbReference>
<dbReference type="InterPro" id="IPR005147">
    <property type="entry name" value="tRNA_synthase_B5-dom"/>
</dbReference>
<dbReference type="GO" id="GO:0004826">
    <property type="term" value="F:phenylalanine-tRNA ligase activity"/>
    <property type="evidence" value="ECO:0007669"/>
    <property type="project" value="UniProtKB-EC"/>
</dbReference>
<evidence type="ECO:0000256" key="1">
    <source>
        <dbReference type="ARBA" id="ARBA00001946"/>
    </source>
</evidence>
<evidence type="ECO:0000259" key="11">
    <source>
        <dbReference type="PROSITE" id="PS51483"/>
    </source>
</evidence>
<evidence type="ECO:0000256" key="5">
    <source>
        <dbReference type="ARBA" id="ARBA00022741"/>
    </source>
</evidence>
<dbReference type="InterPro" id="IPR041616">
    <property type="entry name" value="PheRS_beta_core"/>
</dbReference>
<keyword evidence="7" id="KW-0460">Magnesium</keyword>
<dbReference type="InterPro" id="IPR036690">
    <property type="entry name" value="Fdx_antiC-bd_sf"/>
</dbReference>
<dbReference type="InterPro" id="IPR005146">
    <property type="entry name" value="B3/B4_tRNA-bd"/>
</dbReference>
<dbReference type="SUPFAM" id="SSF46955">
    <property type="entry name" value="Putative DNA-binding domain"/>
    <property type="match status" value="2"/>
</dbReference>
<dbReference type="SUPFAM" id="SSF54991">
    <property type="entry name" value="Anticodon-binding domain of PheRS"/>
    <property type="match status" value="1"/>
</dbReference>
<feature type="domain" description="B5" evidence="11">
    <location>
        <begin position="258"/>
        <end position="343"/>
    </location>
</feature>
<dbReference type="InterPro" id="IPR009061">
    <property type="entry name" value="DNA-bd_dom_put_sf"/>
</dbReference>
<name>A0A1Z1M627_9FLOR</name>
<evidence type="ECO:0000256" key="9">
    <source>
        <dbReference type="ARBA" id="ARBA00023146"/>
    </source>
</evidence>
<evidence type="ECO:0000313" key="12">
    <source>
        <dbReference type="EMBL" id="ARW61548.1"/>
    </source>
</evidence>
<evidence type="ECO:0000256" key="7">
    <source>
        <dbReference type="ARBA" id="ARBA00022842"/>
    </source>
</evidence>